<dbReference type="InterPro" id="IPR008942">
    <property type="entry name" value="ENTH_VHS"/>
</dbReference>
<protein>
    <recommendedName>
        <fullName evidence="7">PWWP domain-containing protein</fullName>
    </recommendedName>
</protein>
<feature type="compositionally biased region" description="Basic and acidic residues" evidence="2">
    <location>
        <begin position="1048"/>
        <end position="1059"/>
    </location>
</feature>
<dbReference type="SUPFAM" id="SSF63748">
    <property type="entry name" value="Tudor/PWWP/MBT"/>
    <property type="match status" value="1"/>
</dbReference>
<feature type="compositionally biased region" description="Polar residues" evidence="2">
    <location>
        <begin position="1172"/>
        <end position="1181"/>
    </location>
</feature>
<evidence type="ECO:0000256" key="1">
    <source>
        <dbReference type="ARBA" id="ARBA00022664"/>
    </source>
</evidence>
<dbReference type="Pfam" id="PF00855">
    <property type="entry name" value="PWWP"/>
    <property type="match status" value="1"/>
</dbReference>
<gene>
    <name evidence="5" type="ORF">ZIOFF_019450</name>
</gene>
<feature type="region of interest" description="Disordered" evidence="2">
    <location>
        <begin position="255"/>
        <end position="290"/>
    </location>
</feature>
<evidence type="ECO:0000259" key="4">
    <source>
        <dbReference type="PROSITE" id="PS51391"/>
    </source>
</evidence>
<dbReference type="Pfam" id="PF04818">
    <property type="entry name" value="CID"/>
    <property type="match status" value="1"/>
</dbReference>
<feature type="region of interest" description="Disordered" evidence="2">
    <location>
        <begin position="1172"/>
        <end position="1214"/>
    </location>
</feature>
<evidence type="ECO:0000256" key="2">
    <source>
        <dbReference type="SAM" id="MobiDB-lite"/>
    </source>
</evidence>
<feature type="region of interest" description="Disordered" evidence="2">
    <location>
        <begin position="426"/>
        <end position="453"/>
    </location>
</feature>
<dbReference type="InterPro" id="IPR006569">
    <property type="entry name" value="CID_dom"/>
</dbReference>
<evidence type="ECO:0000259" key="3">
    <source>
        <dbReference type="PROSITE" id="PS50812"/>
    </source>
</evidence>
<dbReference type="PROSITE" id="PS51391">
    <property type="entry name" value="CID"/>
    <property type="match status" value="1"/>
</dbReference>
<comment type="caution">
    <text evidence="5">The sequence shown here is derived from an EMBL/GenBank/DDBJ whole genome shotgun (WGS) entry which is preliminary data.</text>
</comment>
<dbReference type="GO" id="GO:0005634">
    <property type="term" value="C:nucleus"/>
    <property type="evidence" value="ECO:0007669"/>
    <property type="project" value="UniProtKB-ARBA"/>
</dbReference>
<dbReference type="SMART" id="SM00293">
    <property type="entry name" value="PWWP"/>
    <property type="match status" value="1"/>
</dbReference>
<feature type="region of interest" description="Disordered" evidence="2">
    <location>
        <begin position="1100"/>
        <end position="1139"/>
    </location>
</feature>
<evidence type="ECO:0008006" key="7">
    <source>
        <dbReference type="Google" id="ProtNLM"/>
    </source>
</evidence>
<feature type="region of interest" description="Disordered" evidence="2">
    <location>
        <begin position="742"/>
        <end position="763"/>
    </location>
</feature>
<sequence length="1430" mass="157581">MGSSRKKGSGRAAAAAAAASQRQWKVGDLVLAKMRGFPAWPAVISEPESWGFSAVSKKLFVYFYGTKQVAFCNCTDVETFTEEKKKTLLLKRQGKGADFVRALDEIIDVYETSKKQNADQSISGDDEDESCGEDINCVRTTSNSSNFNDSLEFHSHIASNCELESACNLIENTNRINFEEISANSTADDSPKNVQIQKLSILDQIRQDPLVTSSSRKKRLKDSSHKSSLLPKTVPTLKRSRSSLLADSSKALESSSVSDSDLSGTFVPDTSQNDNPENNNKHGLSHSASSNGCCKEVAADVALKHEFNKFTPGIVDSDCHLDASTDQYLDNKERSNKNDKFCLESPVNKKRKTDREKATENSETKKNDLPVVLSSSSPNLFVEMKEIIGPGDGDEHLPLVKRARVRMGKPLEVGRQHGELVGNDENLHTSKVNKFDGRDMPSSSGNDDDLNGTFVKEELNNSSINNNSPTRTNHIFWTTKYHLNVSSLDVEAALPPSKRLHRALEAMSANTAQSMNDFPESSKATKSTASLDVCETEATKAFNFSSDAKIAIPEILQSTHASDCHVHATNESTLPLQNIIKSPLASKVESCEICPEIVSDPHTDCDEIVGGLDKCNGTMSKFTVVTTEKKSPQAYSLKFIEDEVRVSSTKDMSDKVCFHLNNSNKDLKGNKEGRGIVRMNEVNRDDTSDSNMHKDGSLLTAREGLHPFRHDEAVSIVSATDVVSMTSSASVATRASSFQSDEDCQTGNMHCSSKETSNGRCSSPDLTPMKELIAAAQFKRTLSHCTSFTHNYLDSKLIPDTVVSPSLVHKQDSPGQGIPCNGLADHKLTVDDGIHALQNDGRGPHVSIRLKGTNKSIRPEASAARKTFEALLWTLSRTKESIGRATRLAIDCAKYGMAREVIELILQYLEREQSLHKRVDLFFLVDSITQCSHIQKGGASDVYPSLVLRLWFERKTLPESVVRYHMRELDSANEFPFGSSSRRPLKTERAINDPVRDMEGMLVDEYGSNTNFQLPCLLQANVLEDDGNSSDEKSFEAVTPEGSAPIDQKAHASSEKNRHVLEDVDVELEMEDVSPPCEDSINSTCPVASAADFNSHHQANHQYPLPFAPPLPDAKPPSPPPLPSSPPPVSSCSDGHGLASQCHLRSQSLNDAADLHSTGNALNMQSQQPHLFTQQHTNQHDSLMPKPASYYAPNYGSTPGQMPPPTVSASYGTTTHPFVHSQNSLQPSVSTTLTDTVYHVQPPPPTVSNHFSYVQAEPQQRPQMCGNYPLPERYQYIQDNVHRGNFHSDQATGRQFQNEIVARSNFSPATQSGTVFICGLSTIVHPSMAILKHHLLLCPIMAIHQNLLQLHVVVGHVHQCQISLHQLQDCQKFQLQEWKVVLVIQEYLLDHVLIYLFYCSLDSTNFSCCKVNPFGWQGVAIGDQDDFSLN</sequence>
<feature type="compositionally biased region" description="Pro residues" evidence="2">
    <location>
        <begin position="1106"/>
        <end position="1129"/>
    </location>
</feature>
<reference evidence="5 6" key="1">
    <citation type="submission" date="2020-08" db="EMBL/GenBank/DDBJ databases">
        <title>Plant Genome Project.</title>
        <authorList>
            <person name="Zhang R.-G."/>
        </authorList>
    </citation>
    <scope>NUCLEOTIDE SEQUENCE [LARGE SCALE GENOMIC DNA]</scope>
    <source>
        <tissue evidence="5">Rhizome</tissue>
    </source>
</reference>
<proteinExistence type="predicted"/>
<feature type="compositionally biased region" description="Basic and acidic residues" evidence="2">
    <location>
        <begin position="426"/>
        <end position="439"/>
    </location>
</feature>
<evidence type="ECO:0000313" key="5">
    <source>
        <dbReference type="EMBL" id="KAG6522311.1"/>
    </source>
</evidence>
<feature type="region of interest" description="Disordered" evidence="2">
    <location>
        <begin position="210"/>
        <end position="233"/>
    </location>
</feature>
<name>A0A8J5HEA6_ZINOF</name>
<dbReference type="InterPro" id="IPR000313">
    <property type="entry name" value="PWWP_dom"/>
</dbReference>
<dbReference type="PROSITE" id="PS50812">
    <property type="entry name" value="PWWP"/>
    <property type="match status" value="1"/>
</dbReference>
<feature type="domain" description="PWWP" evidence="3">
    <location>
        <begin position="26"/>
        <end position="83"/>
    </location>
</feature>
<dbReference type="PANTHER" id="PTHR12550">
    <property type="entry name" value="HEPATOMA-DERIVED GROWTH FACTOR-RELATED"/>
    <property type="match status" value="1"/>
</dbReference>
<feature type="region of interest" description="Disordered" evidence="2">
    <location>
        <begin position="1025"/>
        <end position="1059"/>
    </location>
</feature>
<feature type="compositionally biased region" description="Polar residues" evidence="2">
    <location>
        <begin position="745"/>
        <end position="763"/>
    </location>
</feature>
<accession>A0A8J5HEA6</accession>
<keyword evidence="6" id="KW-1185">Reference proteome</keyword>
<dbReference type="Proteomes" id="UP000734854">
    <property type="component" value="Unassembled WGS sequence"/>
</dbReference>
<dbReference type="Gene3D" id="2.30.30.140">
    <property type="match status" value="1"/>
</dbReference>
<dbReference type="PANTHER" id="PTHR12550:SF49">
    <property type="entry name" value="PROTEIN HUA2-LIKE 2-RELATED"/>
    <property type="match status" value="1"/>
</dbReference>
<feature type="compositionally biased region" description="Polar residues" evidence="2">
    <location>
        <begin position="268"/>
        <end position="290"/>
    </location>
</feature>
<dbReference type="EMBL" id="JACMSC010000005">
    <property type="protein sequence ID" value="KAG6522311.1"/>
    <property type="molecule type" value="Genomic_DNA"/>
</dbReference>
<feature type="domain" description="CID" evidence="4">
    <location>
        <begin position="860"/>
        <end position="932"/>
    </location>
</feature>
<organism evidence="5 6">
    <name type="scientific">Zingiber officinale</name>
    <name type="common">Ginger</name>
    <name type="synonym">Amomum zingiber</name>
    <dbReference type="NCBI Taxonomy" id="94328"/>
    <lineage>
        <taxon>Eukaryota</taxon>
        <taxon>Viridiplantae</taxon>
        <taxon>Streptophyta</taxon>
        <taxon>Embryophyta</taxon>
        <taxon>Tracheophyta</taxon>
        <taxon>Spermatophyta</taxon>
        <taxon>Magnoliopsida</taxon>
        <taxon>Liliopsida</taxon>
        <taxon>Zingiberales</taxon>
        <taxon>Zingiberaceae</taxon>
        <taxon>Zingiber</taxon>
    </lineage>
</organism>
<dbReference type="GO" id="GO:0006397">
    <property type="term" value="P:mRNA processing"/>
    <property type="evidence" value="ECO:0007669"/>
    <property type="project" value="UniProtKB-KW"/>
</dbReference>
<dbReference type="SMART" id="SM00582">
    <property type="entry name" value="RPR"/>
    <property type="match status" value="1"/>
</dbReference>
<keyword evidence="1" id="KW-0507">mRNA processing</keyword>
<evidence type="ECO:0000313" key="6">
    <source>
        <dbReference type="Proteomes" id="UP000734854"/>
    </source>
</evidence>
<feature type="compositionally biased region" description="Basic and acidic residues" evidence="2">
    <location>
        <begin position="353"/>
        <end position="368"/>
    </location>
</feature>
<dbReference type="Gene3D" id="1.25.40.90">
    <property type="match status" value="1"/>
</dbReference>
<feature type="region of interest" description="Disordered" evidence="2">
    <location>
        <begin position="344"/>
        <end position="372"/>
    </location>
</feature>